<evidence type="ECO:0000313" key="3">
    <source>
        <dbReference type="Proteomes" id="UP000326799"/>
    </source>
</evidence>
<dbReference type="EMBL" id="ML733444">
    <property type="protein sequence ID" value="KAB8218949.1"/>
    <property type="molecule type" value="Genomic_DNA"/>
</dbReference>
<evidence type="ECO:0000256" key="1">
    <source>
        <dbReference type="SAM" id="MobiDB-lite"/>
    </source>
</evidence>
<dbReference type="Proteomes" id="UP000326799">
    <property type="component" value="Unassembled WGS sequence"/>
</dbReference>
<proteinExistence type="predicted"/>
<organism evidence="2 3">
    <name type="scientific">Aspergillus novoparasiticus</name>
    <dbReference type="NCBI Taxonomy" id="986946"/>
    <lineage>
        <taxon>Eukaryota</taxon>
        <taxon>Fungi</taxon>
        <taxon>Dikarya</taxon>
        <taxon>Ascomycota</taxon>
        <taxon>Pezizomycotina</taxon>
        <taxon>Eurotiomycetes</taxon>
        <taxon>Eurotiomycetidae</taxon>
        <taxon>Eurotiales</taxon>
        <taxon>Aspergillaceae</taxon>
        <taxon>Aspergillus</taxon>
        <taxon>Aspergillus subgen. Circumdati</taxon>
    </lineage>
</organism>
<accession>A0A5N6ENY3</accession>
<keyword evidence="3" id="KW-1185">Reference proteome</keyword>
<protein>
    <submittedName>
        <fullName evidence="2">Uncharacterized protein</fullName>
    </submittedName>
</protein>
<feature type="region of interest" description="Disordered" evidence="1">
    <location>
        <begin position="88"/>
        <end position="109"/>
    </location>
</feature>
<name>A0A5N6ENY3_9EURO</name>
<gene>
    <name evidence="2" type="ORF">BDV33DRAFT_192422</name>
</gene>
<sequence length="109" mass="12730">MPSIRLKRVAISSGSKKIVLTLFRLPKFLISKCFKESLDILAKRGYFLQHPVYHDTNILYKNPQWLKFNKTEGTPFIVGGNRYCRKVPNDPRYHSDSSRENERAVFPKS</sequence>
<reference evidence="2 3" key="1">
    <citation type="submission" date="2019-04" db="EMBL/GenBank/DDBJ databases">
        <title>Fungal friends and foes A comparative genomics study of 23 Aspergillus species from section Flavi.</title>
        <authorList>
            <consortium name="DOE Joint Genome Institute"/>
            <person name="Kjaerbolling I."/>
            <person name="Vesth T.C."/>
            <person name="Frisvad J.C."/>
            <person name="Nybo J.L."/>
            <person name="Theobald S."/>
            <person name="Kildgaard S."/>
            <person name="Petersen T.I."/>
            <person name="Kuo A."/>
            <person name="Sato A."/>
            <person name="Lyhne E.K."/>
            <person name="Kogle M.E."/>
            <person name="Wiebenga A."/>
            <person name="Kun R.S."/>
            <person name="Lubbers R.J."/>
            <person name="Makela M.R."/>
            <person name="Barry K."/>
            <person name="Chovatia M."/>
            <person name="Clum A."/>
            <person name="Daum C."/>
            <person name="Haridas S."/>
            <person name="He G."/>
            <person name="LaButti K."/>
            <person name="Lipzen A."/>
            <person name="Mondo S."/>
            <person name="Pangilinan J."/>
            <person name="Riley R."/>
            <person name="Salamov A."/>
            <person name="Simmons B.A."/>
            <person name="Magnuson J.K."/>
            <person name="Henrissat B."/>
            <person name="Mortensen U.H."/>
            <person name="Larsen T.O."/>
            <person name="De vries R.P."/>
            <person name="Grigoriev I.V."/>
            <person name="Machida M."/>
            <person name="Baker S.E."/>
            <person name="Andersen M.R."/>
        </authorList>
    </citation>
    <scope>NUCLEOTIDE SEQUENCE [LARGE SCALE GENOMIC DNA]</scope>
    <source>
        <strain evidence="2 3">CBS 126849</strain>
    </source>
</reference>
<dbReference type="AlphaFoldDB" id="A0A5N6ENY3"/>
<evidence type="ECO:0000313" key="2">
    <source>
        <dbReference type="EMBL" id="KAB8218949.1"/>
    </source>
</evidence>